<reference evidence="12 13" key="1">
    <citation type="submission" date="2023-12" db="EMBL/GenBank/DDBJ databases">
        <title>Friends and Foes: Symbiotic and Algicidal bacterial influence on Karenia brevis blooms.</title>
        <authorList>
            <person name="Fei C."/>
            <person name="Mohamed A.R."/>
            <person name="Booker A."/>
            <person name="Arshad M."/>
            <person name="Klass S."/>
            <person name="Ahn S."/>
            <person name="Gilbert P.M."/>
            <person name="Heil C.A."/>
            <person name="Martinez J.M."/>
            <person name="Amin S.A."/>
        </authorList>
    </citation>
    <scope>NUCLEOTIDE SEQUENCE [LARGE SCALE GENOMIC DNA]</scope>
    <source>
        <strain evidence="12 13">CE15</strain>
    </source>
</reference>
<dbReference type="CDD" id="cd00130">
    <property type="entry name" value="PAS"/>
    <property type="match status" value="1"/>
</dbReference>
<feature type="transmembrane region" description="Helical" evidence="7">
    <location>
        <begin position="137"/>
        <end position="156"/>
    </location>
</feature>
<dbReference type="InterPro" id="IPR001610">
    <property type="entry name" value="PAC"/>
</dbReference>
<evidence type="ECO:0000256" key="2">
    <source>
        <dbReference type="ARBA" id="ARBA00012438"/>
    </source>
</evidence>
<evidence type="ECO:0000256" key="3">
    <source>
        <dbReference type="ARBA" id="ARBA00022553"/>
    </source>
</evidence>
<feature type="modified residue" description="4-aspartylphosphate" evidence="6">
    <location>
        <position position="718"/>
    </location>
</feature>
<evidence type="ECO:0000259" key="8">
    <source>
        <dbReference type="PROSITE" id="PS50109"/>
    </source>
</evidence>
<feature type="transmembrane region" description="Helical" evidence="7">
    <location>
        <begin position="78"/>
        <end position="98"/>
    </location>
</feature>
<dbReference type="PANTHER" id="PTHR43047:SF64">
    <property type="entry name" value="HISTIDINE KINASE CONTAINING CHEY-HOMOLOGOUS RECEIVER DOMAIN AND PAS DOMAIN-RELATED"/>
    <property type="match status" value="1"/>
</dbReference>
<evidence type="ECO:0000259" key="11">
    <source>
        <dbReference type="PROSITE" id="PS50113"/>
    </source>
</evidence>
<feature type="domain" description="PAS" evidence="10">
    <location>
        <begin position="286"/>
        <end position="332"/>
    </location>
</feature>
<feature type="domain" description="Response regulatory" evidence="9">
    <location>
        <begin position="670"/>
        <end position="783"/>
    </location>
</feature>
<keyword evidence="13" id="KW-1185">Reference proteome</keyword>
<feature type="transmembrane region" description="Helical" evidence="7">
    <location>
        <begin position="203"/>
        <end position="223"/>
    </location>
</feature>
<dbReference type="GO" id="GO:0005524">
    <property type="term" value="F:ATP binding"/>
    <property type="evidence" value="ECO:0007669"/>
    <property type="project" value="UniProtKB-KW"/>
</dbReference>
<dbReference type="SMART" id="SM00091">
    <property type="entry name" value="PAS"/>
    <property type="match status" value="1"/>
</dbReference>
<dbReference type="SUPFAM" id="SSF52172">
    <property type="entry name" value="CheY-like"/>
    <property type="match status" value="1"/>
</dbReference>
<keyword evidence="12" id="KW-0547">Nucleotide-binding</keyword>
<dbReference type="SMART" id="SM00388">
    <property type="entry name" value="HisKA"/>
    <property type="match status" value="1"/>
</dbReference>
<dbReference type="InterPro" id="IPR003661">
    <property type="entry name" value="HisK_dim/P_dom"/>
</dbReference>
<dbReference type="Gene3D" id="3.30.565.10">
    <property type="entry name" value="Histidine kinase-like ATPase, C-terminal domain"/>
    <property type="match status" value="1"/>
</dbReference>
<dbReference type="Pfam" id="PF17159">
    <property type="entry name" value="MASE3"/>
    <property type="match status" value="1"/>
</dbReference>
<dbReference type="Gene3D" id="3.40.50.2300">
    <property type="match status" value="1"/>
</dbReference>
<dbReference type="InterPro" id="IPR035965">
    <property type="entry name" value="PAS-like_dom_sf"/>
</dbReference>
<dbReference type="Gene3D" id="3.30.450.20">
    <property type="entry name" value="PAS domain"/>
    <property type="match status" value="1"/>
</dbReference>
<dbReference type="SUPFAM" id="SSF47384">
    <property type="entry name" value="Homodimeric domain of signal transducing histidine kinase"/>
    <property type="match status" value="1"/>
</dbReference>
<dbReference type="PROSITE" id="PS50112">
    <property type="entry name" value="PAS"/>
    <property type="match status" value="1"/>
</dbReference>
<dbReference type="CDD" id="cd00082">
    <property type="entry name" value="HisKA"/>
    <property type="match status" value="1"/>
</dbReference>
<keyword evidence="7" id="KW-0812">Transmembrane</keyword>
<dbReference type="CDD" id="cd17546">
    <property type="entry name" value="REC_hyHK_CKI1_RcsC-like"/>
    <property type="match status" value="1"/>
</dbReference>
<evidence type="ECO:0000256" key="5">
    <source>
        <dbReference type="ARBA" id="ARBA00022777"/>
    </source>
</evidence>
<comment type="catalytic activity">
    <reaction evidence="1">
        <text>ATP + protein L-histidine = ADP + protein N-phospho-L-histidine.</text>
        <dbReference type="EC" id="2.7.13.3"/>
    </reaction>
</comment>
<feature type="transmembrane region" description="Helical" evidence="7">
    <location>
        <begin position="45"/>
        <end position="66"/>
    </location>
</feature>
<dbReference type="InterPro" id="IPR005467">
    <property type="entry name" value="His_kinase_dom"/>
</dbReference>
<evidence type="ECO:0000256" key="7">
    <source>
        <dbReference type="SAM" id="Phobius"/>
    </source>
</evidence>
<dbReference type="SUPFAM" id="SSF55874">
    <property type="entry name" value="ATPase domain of HSP90 chaperone/DNA topoisomerase II/histidine kinase"/>
    <property type="match status" value="1"/>
</dbReference>
<dbReference type="InterPro" id="IPR011006">
    <property type="entry name" value="CheY-like_superfamily"/>
</dbReference>
<dbReference type="InterPro" id="IPR001789">
    <property type="entry name" value="Sig_transdc_resp-reg_receiver"/>
</dbReference>
<evidence type="ECO:0000256" key="4">
    <source>
        <dbReference type="ARBA" id="ARBA00022679"/>
    </source>
</evidence>
<keyword evidence="4" id="KW-0808">Transferase</keyword>
<feature type="transmembrane region" description="Helical" evidence="7">
    <location>
        <begin position="12"/>
        <end position="33"/>
    </location>
</feature>
<accession>A0ABU8EQD2</accession>
<dbReference type="Pfam" id="PF02518">
    <property type="entry name" value="HATPase_c"/>
    <property type="match status" value="1"/>
</dbReference>
<proteinExistence type="predicted"/>
<evidence type="ECO:0000313" key="12">
    <source>
        <dbReference type="EMBL" id="MEI4549149.1"/>
    </source>
</evidence>
<dbReference type="PANTHER" id="PTHR43047">
    <property type="entry name" value="TWO-COMPONENT HISTIDINE PROTEIN KINASE"/>
    <property type="match status" value="1"/>
</dbReference>
<dbReference type="RefSeq" id="WP_336434801.1">
    <property type="nucleotide sequence ID" value="NZ_JBAWKS010000001.1"/>
</dbReference>
<feature type="domain" description="PAC" evidence="11">
    <location>
        <begin position="363"/>
        <end position="413"/>
    </location>
</feature>
<dbReference type="Pfam" id="PF00989">
    <property type="entry name" value="PAS"/>
    <property type="match status" value="1"/>
</dbReference>
<dbReference type="SMART" id="SM00448">
    <property type="entry name" value="REC"/>
    <property type="match status" value="1"/>
</dbReference>
<keyword evidence="12" id="KW-0067">ATP-binding</keyword>
<protein>
    <recommendedName>
        <fullName evidence="2">histidine kinase</fullName>
        <ecNumber evidence="2">2.7.13.3</ecNumber>
    </recommendedName>
</protein>
<dbReference type="CDD" id="cd16922">
    <property type="entry name" value="HATPase_EvgS-ArcB-TorS-like"/>
    <property type="match status" value="1"/>
</dbReference>
<dbReference type="NCBIfam" id="TIGR00229">
    <property type="entry name" value="sensory_box"/>
    <property type="match status" value="1"/>
</dbReference>
<dbReference type="PROSITE" id="PS50113">
    <property type="entry name" value="PAC"/>
    <property type="match status" value="1"/>
</dbReference>
<dbReference type="Proteomes" id="UP001382455">
    <property type="component" value="Unassembled WGS sequence"/>
</dbReference>
<keyword evidence="3 6" id="KW-0597">Phosphoprotein</keyword>
<gene>
    <name evidence="12" type="ORF">WAE96_05440</name>
</gene>
<dbReference type="Gene3D" id="1.10.287.130">
    <property type="match status" value="1"/>
</dbReference>
<dbReference type="PRINTS" id="PR00344">
    <property type="entry name" value="BCTRLSENSOR"/>
</dbReference>
<feature type="domain" description="Histidine kinase" evidence="8">
    <location>
        <begin position="431"/>
        <end position="648"/>
    </location>
</feature>
<keyword evidence="7" id="KW-0472">Membrane</keyword>
<evidence type="ECO:0000313" key="13">
    <source>
        <dbReference type="Proteomes" id="UP001382455"/>
    </source>
</evidence>
<dbReference type="EC" id="2.7.13.3" evidence="2"/>
<dbReference type="PROSITE" id="PS50109">
    <property type="entry name" value="HIS_KIN"/>
    <property type="match status" value="1"/>
</dbReference>
<keyword evidence="7" id="KW-1133">Transmembrane helix</keyword>
<evidence type="ECO:0000256" key="1">
    <source>
        <dbReference type="ARBA" id="ARBA00000085"/>
    </source>
</evidence>
<evidence type="ECO:0000256" key="6">
    <source>
        <dbReference type="PROSITE-ProRule" id="PRU00169"/>
    </source>
</evidence>
<evidence type="ECO:0000259" key="10">
    <source>
        <dbReference type="PROSITE" id="PS50112"/>
    </source>
</evidence>
<name>A0ABU8EQD2_9GAMM</name>
<sequence>MLKQPNSPLRFSKTIVITILLSAFIHLLTFALAKTTLSQWRWQHIPFHSAVEVIGGVIALLVCFLLINLEQSKRGTSFNLVIAAAIGAMGVFDIAHALVKPGNLFVWLHSLATFFGGLLFALVLLKPKFTNAINTRFVFVVLLLSLIISTVSIIFPQQVPTMVQQTRFTSLATFMNMFGGIALLFAAIKLFFVYKQFKKSDDLLFILHCSMFGFAAIMFQQSFLWDVSWWGWHLLRLLAYGVALWFALQNERYLFLQLQSSNESLLQQEKATQASLDSAKKRIAITEQQQAAVLASLSDAIIVINQTGHIKLFSTSAESMFGWQLRDVLGKNVTLLMNSKFAEKHDELVANYRVKQSPSAIGKNRDLIAKRKNGDEFPIELTISHLLLDEEHHFVGVIRDITERKEQERLIKHAKEVAESANNAKSAFLANTSHEIRTPMNGVYGNLQLLNEMQLNKVANGYVKDALDSTKALMTVVNDILDFSKIEAGKLSLERTPFKLSELLANLHADLVQTALVKNIAFNILNQVEHDLWIGDPTRIKQVLLNICSNAIKFTQQGSVTLSILPNANKPYITFLVNDTGIGMSEKSIDKLYLRFEQADDSITRKYGGTGLGMPIAQSLIKLMSGAISVTSELNKGTNFTIDIPLTKAKEDAQNQHLQAEEIINLSEKRLLLVEDNPINQVLVKAMLQPTQAQLTIVNNGLQALETVSESFDLILMDMQMPVMDGKTATTKIRENDTSTPIIALTANIMQSDIQSYREIGCNDWIGKPIEKTLLLDKLQQYLK</sequence>
<feature type="transmembrane region" description="Helical" evidence="7">
    <location>
        <begin position="168"/>
        <end position="191"/>
    </location>
</feature>
<feature type="transmembrane region" description="Helical" evidence="7">
    <location>
        <begin position="104"/>
        <end position="125"/>
    </location>
</feature>
<dbReference type="Pfam" id="PF00512">
    <property type="entry name" value="HisKA"/>
    <property type="match status" value="1"/>
</dbReference>
<organism evidence="12 13">
    <name type="scientific">Pseudoalteromonas spongiae</name>
    <dbReference type="NCBI Taxonomy" id="298657"/>
    <lineage>
        <taxon>Bacteria</taxon>
        <taxon>Pseudomonadati</taxon>
        <taxon>Pseudomonadota</taxon>
        <taxon>Gammaproteobacteria</taxon>
        <taxon>Alteromonadales</taxon>
        <taxon>Pseudoalteromonadaceae</taxon>
        <taxon>Pseudoalteromonas</taxon>
    </lineage>
</organism>
<comment type="caution">
    <text evidence="12">The sequence shown here is derived from an EMBL/GenBank/DDBJ whole genome shotgun (WGS) entry which is preliminary data.</text>
</comment>
<dbReference type="SMART" id="SM00387">
    <property type="entry name" value="HATPase_c"/>
    <property type="match status" value="1"/>
</dbReference>
<evidence type="ECO:0000259" key="9">
    <source>
        <dbReference type="PROSITE" id="PS50110"/>
    </source>
</evidence>
<dbReference type="InterPro" id="IPR000700">
    <property type="entry name" value="PAS-assoc_C"/>
</dbReference>
<dbReference type="SMART" id="SM00086">
    <property type="entry name" value="PAC"/>
    <property type="match status" value="1"/>
</dbReference>
<dbReference type="SUPFAM" id="SSF55785">
    <property type="entry name" value="PYP-like sensor domain (PAS domain)"/>
    <property type="match status" value="1"/>
</dbReference>
<dbReference type="InterPro" id="IPR003594">
    <property type="entry name" value="HATPase_dom"/>
</dbReference>
<dbReference type="InterPro" id="IPR036890">
    <property type="entry name" value="HATPase_C_sf"/>
</dbReference>
<dbReference type="InterPro" id="IPR013767">
    <property type="entry name" value="PAS_fold"/>
</dbReference>
<dbReference type="InterPro" id="IPR004358">
    <property type="entry name" value="Sig_transdc_His_kin-like_C"/>
</dbReference>
<dbReference type="InterPro" id="IPR036097">
    <property type="entry name" value="HisK_dim/P_sf"/>
</dbReference>
<dbReference type="PROSITE" id="PS50110">
    <property type="entry name" value="RESPONSE_REGULATORY"/>
    <property type="match status" value="1"/>
</dbReference>
<keyword evidence="5" id="KW-0418">Kinase</keyword>
<dbReference type="InterPro" id="IPR000014">
    <property type="entry name" value="PAS"/>
</dbReference>
<dbReference type="Pfam" id="PF00072">
    <property type="entry name" value="Response_reg"/>
    <property type="match status" value="1"/>
</dbReference>
<dbReference type="InterPro" id="IPR033425">
    <property type="entry name" value="MASE3"/>
</dbReference>
<dbReference type="EMBL" id="JBAWKS010000001">
    <property type="protein sequence ID" value="MEI4549149.1"/>
    <property type="molecule type" value="Genomic_DNA"/>
</dbReference>